<keyword evidence="7" id="KW-0575">Peroxidase</keyword>
<keyword evidence="8" id="KW-0349">Heme</keyword>
<dbReference type="PRINTS" id="PR00458">
    <property type="entry name" value="PEROXIDASE"/>
</dbReference>
<evidence type="ECO:0000256" key="6">
    <source>
        <dbReference type="ARBA" id="ARBA00012313"/>
    </source>
</evidence>
<dbReference type="InterPro" id="IPR010255">
    <property type="entry name" value="Haem_peroxidase_sf"/>
</dbReference>
<keyword evidence="9" id="KW-0479">Metal-binding</keyword>
<dbReference type="InterPro" id="IPR002016">
    <property type="entry name" value="Haem_peroxidase"/>
</dbReference>
<keyword evidence="11" id="KW-0408">Iron</keyword>
<evidence type="ECO:0000259" key="14">
    <source>
        <dbReference type="PROSITE" id="PS50873"/>
    </source>
</evidence>
<comment type="catalytic activity">
    <reaction evidence="1">
        <text>2 a phenolic donor + H2O2 = 2 a phenolic radical donor + 2 H2O</text>
        <dbReference type="Rhea" id="RHEA:56136"/>
        <dbReference type="ChEBI" id="CHEBI:15377"/>
        <dbReference type="ChEBI" id="CHEBI:16240"/>
        <dbReference type="ChEBI" id="CHEBI:139520"/>
        <dbReference type="ChEBI" id="CHEBI:139521"/>
        <dbReference type="EC" id="1.11.1.7"/>
    </reaction>
</comment>
<dbReference type="InterPro" id="IPR000823">
    <property type="entry name" value="Peroxidase_pln"/>
</dbReference>
<comment type="function">
    <text evidence="4">Removal of H(2)O(2), oxidation of toxic reductants, biosynthesis and degradation of lignin, suberization, auxin catabolism, response to environmental stresses such as wounding, pathogen attack and oxidative stress. These functions might be dependent on each isozyme/isoform in each plant tissue.</text>
</comment>
<proteinExistence type="inferred from homology"/>
<dbReference type="Gene3D" id="1.10.520.10">
    <property type="match status" value="2"/>
</dbReference>
<dbReference type="PROSITE" id="PS00435">
    <property type="entry name" value="PEROXIDASE_1"/>
    <property type="match status" value="2"/>
</dbReference>
<organism evidence="15 16">
    <name type="scientific">Brassica napus</name>
    <name type="common">Rape</name>
    <dbReference type="NCBI Taxonomy" id="3708"/>
    <lineage>
        <taxon>Eukaryota</taxon>
        <taxon>Viridiplantae</taxon>
        <taxon>Streptophyta</taxon>
        <taxon>Embryophyta</taxon>
        <taxon>Tracheophyta</taxon>
        <taxon>Spermatophyta</taxon>
        <taxon>Magnoliopsida</taxon>
        <taxon>eudicotyledons</taxon>
        <taxon>Gunneridae</taxon>
        <taxon>Pentapetalae</taxon>
        <taxon>rosids</taxon>
        <taxon>malvids</taxon>
        <taxon>Brassicales</taxon>
        <taxon>Brassicaceae</taxon>
        <taxon>Brassiceae</taxon>
        <taxon>Brassica</taxon>
    </lineage>
</organism>
<keyword evidence="13" id="KW-0732">Signal</keyword>
<evidence type="ECO:0000256" key="7">
    <source>
        <dbReference type="ARBA" id="ARBA00022559"/>
    </source>
</evidence>
<evidence type="ECO:0000256" key="12">
    <source>
        <dbReference type="ARBA" id="ARBA00023157"/>
    </source>
</evidence>
<dbReference type="EC" id="1.11.1.7" evidence="6"/>
<dbReference type="PRINTS" id="PR00461">
    <property type="entry name" value="PLPEROXIDASE"/>
</dbReference>
<reference evidence="15 16" key="1">
    <citation type="submission" date="2021-05" db="EMBL/GenBank/DDBJ databases">
        <title>Genome Assembly of Synthetic Allotetraploid Brassica napus Reveals Homoeologous Exchanges between Subgenomes.</title>
        <authorList>
            <person name="Davis J.T."/>
        </authorList>
    </citation>
    <scope>NUCLEOTIDE SEQUENCE [LARGE SCALE GENOMIC DNA]</scope>
    <source>
        <strain evidence="16">cv. Da-Ae</strain>
        <tissue evidence="15">Seedling</tissue>
    </source>
</reference>
<evidence type="ECO:0000256" key="9">
    <source>
        <dbReference type="ARBA" id="ARBA00022723"/>
    </source>
</evidence>
<feature type="non-terminal residue" evidence="15">
    <location>
        <position position="1"/>
    </location>
</feature>
<dbReference type="PROSITE" id="PS00436">
    <property type="entry name" value="PEROXIDASE_2"/>
    <property type="match status" value="2"/>
</dbReference>
<accession>A0ABQ8CI87</accession>
<feature type="chain" id="PRO_5045829089" description="peroxidase" evidence="13">
    <location>
        <begin position="27"/>
        <end position="671"/>
    </location>
</feature>
<evidence type="ECO:0000313" key="16">
    <source>
        <dbReference type="Proteomes" id="UP000824890"/>
    </source>
</evidence>
<dbReference type="PANTHER" id="PTHR31235">
    <property type="entry name" value="PEROXIDASE 25-RELATED"/>
    <property type="match status" value="1"/>
</dbReference>
<evidence type="ECO:0000256" key="11">
    <source>
        <dbReference type="ARBA" id="ARBA00023004"/>
    </source>
</evidence>
<keyword evidence="16" id="KW-1185">Reference proteome</keyword>
<evidence type="ECO:0000313" key="15">
    <source>
        <dbReference type="EMBL" id="KAH0916798.1"/>
    </source>
</evidence>
<dbReference type="InterPro" id="IPR019793">
    <property type="entry name" value="Peroxidases_heam-ligand_BS"/>
</dbReference>
<evidence type="ECO:0000256" key="8">
    <source>
        <dbReference type="ARBA" id="ARBA00022617"/>
    </source>
</evidence>
<evidence type="ECO:0000256" key="13">
    <source>
        <dbReference type="SAM" id="SignalP"/>
    </source>
</evidence>
<feature type="signal peptide" evidence="13">
    <location>
        <begin position="1"/>
        <end position="26"/>
    </location>
</feature>
<keyword evidence="10" id="KW-0560">Oxidoreductase</keyword>
<dbReference type="PROSITE" id="PS50873">
    <property type="entry name" value="PEROXIDASE_4"/>
    <property type="match status" value="2"/>
</dbReference>
<dbReference type="EMBL" id="JAGKQM010000008">
    <property type="protein sequence ID" value="KAH0916798.1"/>
    <property type="molecule type" value="Genomic_DNA"/>
</dbReference>
<dbReference type="Pfam" id="PF00141">
    <property type="entry name" value="peroxidase"/>
    <property type="match status" value="2"/>
</dbReference>
<sequence>KRETTMALKNLLALVALLAFVGVSIAKPYGNPLGNPRVKGDLDLDYYRFKCPQVESIVRRVTFQYVSRRPTLAAALLRMHFHDCFVRGCDGSVLLKSPNNDAERDAPPNLTLRGWEVVDAVKSVLERKCPGVVSCADVLALVARDAVAVIRGPWWPVPLGRRDGRISRLSEANLPSPFADVKTLKNNFRVKGLNSKDLVVLSGAHTIGVSSCGLISSRIHNFTGRGDFDPAMNPSYVRTLKKRCKPTDVRTPVDMDPGSARRFDSHYFNIVAQKKGLFISDSALLNDFVTKSYIQTQVVTRGASFAKDFSDSMVKLGFIQILTGRKGEIRRKCAFNLLALVVLLALVGVSVAKPYGNPLRNQNGHRNPRATGDLDLDYYRSTCPQLESIVRRVTFQYVSRRPTLAAALLRMYFHDCFVRGCDGSILLKSPNKDAERDAIPNLSVRGYEVVDAVKSSLERTWGCRGVVSCADILALVARDAVAVIGGPWWPVPLGRRDGRISKLSEVNLPSPFADVKTLKKNFMDKGLNSKDLVVLSGAHTIGVSSCGLINNRIHNFTGKGDFDPAMNPSYVRTLKKRCKPTDVRTPVDMDPGSARKFDSHYFNIVAQKKGLFTSDATLLDDIDTNLYIQAQVVTRGASFARDFSDSMVKLGFVEILTGKQGEIRRRCAFVN</sequence>
<evidence type="ECO:0000256" key="3">
    <source>
        <dbReference type="ARBA" id="ARBA00001970"/>
    </source>
</evidence>
<dbReference type="Gene3D" id="1.10.420.10">
    <property type="entry name" value="Peroxidase, domain 2"/>
    <property type="match status" value="2"/>
</dbReference>
<feature type="domain" description="Plant heme peroxidase family profile" evidence="14">
    <location>
        <begin position="41"/>
        <end position="337"/>
    </location>
</feature>
<dbReference type="Proteomes" id="UP000824890">
    <property type="component" value="Unassembled WGS sequence"/>
</dbReference>
<comment type="cofactor">
    <cofactor evidence="3">
        <name>heme b</name>
        <dbReference type="ChEBI" id="CHEBI:60344"/>
    </cofactor>
</comment>
<evidence type="ECO:0000256" key="5">
    <source>
        <dbReference type="ARBA" id="ARBA00006873"/>
    </source>
</evidence>
<dbReference type="InterPro" id="IPR033905">
    <property type="entry name" value="Secretory_peroxidase"/>
</dbReference>
<name>A0ABQ8CI87_BRANA</name>
<comment type="caution">
    <text evidence="15">The sequence shown here is derived from an EMBL/GenBank/DDBJ whole genome shotgun (WGS) entry which is preliminary data.</text>
</comment>
<comment type="cofactor">
    <cofactor evidence="2">
        <name>Ca(2+)</name>
        <dbReference type="ChEBI" id="CHEBI:29108"/>
    </cofactor>
</comment>
<evidence type="ECO:0000256" key="10">
    <source>
        <dbReference type="ARBA" id="ARBA00023002"/>
    </source>
</evidence>
<protein>
    <recommendedName>
        <fullName evidence="6">peroxidase</fullName>
        <ecNumber evidence="6">1.11.1.7</ecNumber>
    </recommendedName>
</protein>
<comment type="similarity">
    <text evidence="5">Belongs to the peroxidase family. Ascorbate peroxidase subfamily.</text>
</comment>
<evidence type="ECO:0000256" key="2">
    <source>
        <dbReference type="ARBA" id="ARBA00001913"/>
    </source>
</evidence>
<evidence type="ECO:0000256" key="4">
    <source>
        <dbReference type="ARBA" id="ARBA00002322"/>
    </source>
</evidence>
<dbReference type="SUPFAM" id="SSF48113">
    <property type="entry name" value="Heme-dependent peroxidases"/>
    <property type="match status" value="2"/>
</dbReference>
<evidence type="ECO:0000256" key="1">
    <source>
        <dbReference type="ARBA" id="ARBA00000189"/>
    </source>
</evidence>
<feature type="domain" description="Plant heme peroxidase family profile" evidence="14">
    <location>
        <begin position="373"/>
        <end position="671"/>
    </location>
</feature>
<keyword evidence="12" id="KW-1015">Disulfide bond</keyword>
<gene>
    <name evidence="15" type="ORF">HID58_031244</name>
</gene>
<dbReference type="CDD" id="cd00693">
    <property type="entry name" value="secretory_peroxidase"/>
    <property type="match status" value="2"/>
</dbReference>
<dbReference type="InterPro" id="IPR019794">
    <property type="entry name" value="Peroxidases_AS"/>
</dbReference>